<dbReference type="Proteomes" id="UP000294321">
    <property type="component" value="Chromosome"/>
</dbReference>
<feature type="transmembrane region" description="Helical" evidence="1">
    <location>
        <begin position="41"/>
        <end position="60"/>
    </location>
</feature>
<keyword evidence="1" id="KW-1133">Transmembrane helix</keyword>
<keyword evidence="3" id="KW-1185">Reference proteome</keyword>
<dbReference type="KEGG" id="lji:ELX58_07645"/>
<dbReference type="EMBL" id="CP034726">
    <property type="protein sequence ID" value="QBP18948.1"/>
    <property type="molecule type" value="Genomic_DNA"/>
</dbReference>
<keyword evidence="1" id="KW-0472">Membrane</keyword>
<organism evidence="2 3">
    <name type="scientific">Acetilactobacillus jinshanensis</name>
    <dbReference type="NCBI Taxonomy" id="1720083"/>
    <lineage>
        <taxon>Bacteria</taxon>
        <taxon>Bacillati</taxon>
        <taxon>Bacillota</taxon>
        <taxon>Bacilli</taxon>
        <taxon>Lactobacillales</taxon>
        <taxon>Lactobacillaceae</taxon>
        <taxon>Acetilactobacillus</taxon>
    </lineage>
</organism>
<name>A0A4P6ZMJ4_9LACO</name>
<gene>
    <name evidence="2" type="ORF">ELX58_07645</name>
</gene>
<evidence type="ECO:0000256" key="1">
    <source>
        <dbReference type="SAM" id="Phobius"/>
    </source>
</evidence>
<feature type="transmembrane region" description="Helical" evidence="1">
    <location>
        <begin position="6"/>
        <end position="29"/>
    </location>
</feature>
<proteinExistence type="predicted"/>
<sequence>MISADFAVQIKLIIMYTIGLLALIATFIYLHHITRQWITKFSLSLLAVIIIMAIILFITVKLP</sequence>
<keyword evidence="1" id="KW-0812">Transmembrane</keyword>
<evidence type="ECO:0008006" key="4">
    <source>
        <dbReference type="Google" id="ProtNLM"/>
    </source>
</evidence>
<evidence type="ECO:0000313" key="3">
    <source>
        <dbReference type="Proteomes" id="UP000294321"/>
    </source>
</evidence>
<reference evidence="3" key="1">
    <citation type="submission" date="2018-12" db="EMBL/GenBank/DDBJ databases">
        <title>A new species of lactobacillus.</title>
        <authorList>
            <person name="Jian Y."/>
            <person name="Xin L."/>
            <person name="Hong Z.J."/>
            <person name="Ming L.Z."/>
            <person name="Hong X.Z."/>
        </authorList>
    </citation>
    <scope>NUCLEOTIDE SEQUENCE [LARGE SCALE GENOMIC DNA]</scope>
    <source>
        <strain evidence="3">HSLZ-75</strain>
    </source>
</reference>
<dbReference type="RefSeq" id="WP_133442505.1">
    <property type="nucleotide sequence ID" value="NZ_CP034726.1"/>
</dbReference>
<evidence type="ECO:0000313" key="2">
    <source>
        <dbReference type="EMBL" id="QBP18948.1"/>
    </source>
</evidence>
<dbReference type="AlphaFoldDB" id="A0A4P6ZMJ4"/>
<accession>A0A4P6ZMJ4</accession>
<protein>
    <recommendedName>
        <fullName evidence="4">DUF2768 domain-containing protein</fullName>
    </recommendedName>
</protein>
<dbReference type="OrthoDB" id="2329059at2"/>